<dbReference type="InterPro" id="IPR010559">
    <property type="entry name" value="Sig_transdc_His_kin_internal"/>
</dbReference>
<dbReference type="EMBL" id="JBDKWZ010000020">
    <property type="protein sequence ID" value="MEN7551155.1"/>
    <property type="molecule type" value="Genomic_DNA"/>
</dbReference>
<feature type="transmembrane region" description="Helical" evidence="1">
    <location>
        <begin position="72"/>
        <end position="99"/>
    </location>
</feature>
<feature type="transmembrane region" description="Helical" evidence="1">
    <location>
        <begin position="7"/>
        <end position="24"/>
    </location>
</feature>
<feature type="domain" description="Signal transduction histidine kinase internal region" evidence="2">
    <location>
        <begin position="161"/>
        <end position="239"/>
    </location>
</feature>
<dbReference type="RefSeq" id="WP_346823936.1">
    <property type="nucleotide sequence ID" value="NZ_JBDKWZ010000020.1"/>
</dbReference>
<evidence type="ECO:0000256" key="1">
    <source>
        <dbReference type="SAM" id="Phobius"/>
    </source>
</evidence>
<sequence>MNQPGPQYLLQTAAGVFFFIYLFYGEYGSVPSVTVDWEGYLMSVLIGNGVGESMSFLSKVLTRWIPWKKQMFLRLISGVLVHTCATLAISGVAIYSYFAFLKGNMGGILDHYETASIKWILLTLIVAFIYSVIDFTLYSYHQYAVAQIEAERLKRKQLELQFEALKGQLSPHYLFNSLNTISSLLYKDIYLAESFIRKLAQTYQYILTTNKNKLVSLEEEVDFVKAYYFLLKVRFEDAFELKINLPEEIVTTQLPPLTLQMLVENAVKHNVISDEWPLKVCIEHKVGRGIVVSNNITEKAKEVTSFAVGLDNIKKRYQYFTHEQISVHNQDDYQVTLPIIRSDNGLSIYH</sequence>
<protein>
    <submittedName>
        <fullName evidence="3">Histidine kinase</fullName>
    </submittedName>
</protein>
<proteinExistence type="predicted"/>
<keyword evidence="1" id="KW-0812">Transmembrane</keyword>
<reference evidence="3 4" key="1">
    <citation type="submission" date="2024-04" db="EMBL/GenBank/DDBJ databases">
        <title>Novel genus in family Flammeovirgaceae.</title>
        <authorList>
            <person name="Nguyen T.H."/>
            <person name="Vuong T.Q."/>
            <person name="Le H."/>
            <person name="Kim S.-G."/>
        </authorList>
    </citation>
    <scope>NUCLEOTIDE SEQUENCE [LARGE SCALE GENOMIC DNA]</scope>
    <source>
        <strain evidence="3 4">JCM 23209</strain>
    </source>
</reference>
<dbReference type="Proteomes" id="UP001403385">
    <property type="component" value="Unassembled WGS sequence"/>
</dbReference>
<dbReference type="Pfam" id="PF06580">
    <property type="entry name" value="His_kinase"/>
    <property type="match status" value="1"/>
</dbReference>
<dbReference type="AlphaFoldDB" id="A0AAW9S7I5"/>
<dbReference type="GO" id="GO:0000155">
    <property type="term" value="F:phosphorelay sensor kinase activity"/>
    <property type="evidence" value="ECO:0007669"/>
    <property type="project" value="InterPro"/>
</dbReference>
<evidence type="ECO:0000259" key="2">
    <source>
        <dbReference type="Pfam" id="PF06580"/>
    </source>
</evidence>
<gene>
    <name evidence="3" type="ORF">AAG747_24750</name>
</gene>
<evidence type="ECO:0000313" key="3">
    <source>
        <dbReference type="EMBL" id="MEN7551155.1"/>
    </source>
</evidence>
<feature type="transmembrane region" description="Helical" evidence="1">
    <location>
        <begin position="119"/>
        <end position="138"/>
    </location>
</feature>
<keyword evidence="4" id="KW-1185">Reference proteome</keyword>
<dbReference type="InterPro" id="IPR050640">
    <property type="entry name" value="Bact_2-comp_sensor_kinase"/>
</dbReference>
<name>A0AAW9S7I5_9BACT</name>
<keyword evidence="3" id="KW-0418">Kinase</keyword>
<evidence type="ECO:0000313" key="4">
    <source>
        <dbReference type="Proteomes" id="UP001403385"/>
    </source>
</evidence>
<feature type="transmembrane region" description="Helical" evidence="1">
    <location>
        <begin position="39"/>
        <end position="60"/>
    </location>
</feature>
<dbReference type="PANTHER" id="PTHR34220:SF7">
    <property type="entry name" value="SENSOR HISTIDINE KINASE YPDA"/>
    <property type="match status" value="1"/>
</dbReference>
<comment type="caution">
    <text evidence="3">The sequence shown here is derived from an EMBL/GenBank/DDBJ whole genome shotgun (WGS) entry which is preliminary data.</text>
</comment>
<organism evidence="3 4">
    <name type="scientific">Rapidithrix thailandica</name>
    <dbReference type="NCBI Taxonomy" id="413964"/>
    <lineage>
        <taxon>Bacteria</taxon>
        <taxon>Pseudomonadati</taxon>
        <taxon>Bacteroidota</taxon>
        <taxon>Cytophagia</taxon>
        <taxon>Cytophagales</taxon>
        <taxon>Flammeovirgaceae</taxon>
        <taxon>Rapidithrix</taxon>
    </lineage>
</organism>
<dbReference type="PANTHER" id="PTHR34220">
    <property type="entry name" value="SENSOR HISTIDINE KINASE YPDA"/>
    <property type="match status" value="1"/>
</dbReference>
<accession>A0AAW9S7I5</accession>
<keyword evidence="3" id="KW-0808">Transferase</keyword>
<dbReference type="GO" id="GO:0016020">
    <property type="term" value="C:membrane"/>
    <property type="evidence" value="ECO:0007669"/>
    <property type="project" value="InterPro"/>
</dbReference>
<keyword evidence="1" id="KW-1133">Transmembrane helix</keyword>
<keyword evidence="1" id="KW-0472">Membrane</keyword>